<name>A0A2G9TQX3_TELCI</name>
<keyword evidence="2 4" id="KW-0547">Nucleotide-binding</keyword>
<dbReference type="GO" id="GO:0046872">
    <property type="term" value="F:metal ion binding"/>
    <property type="evidence" value="ECO:0007669"/>
    <property type="project" value="InterPro"/>
</dbReference>
<gene>
    <name evidence="6" type="ORF">TELCIR_18093</name>
</gene>
<dbReference type="EMBL" id="KZ355534">
    <property type="protein sequence ID" value="PIO60409.1"/>
    <property type="molecule type" value="Genomic_DNA"/>
</dbReference>
<dbReference type="OrthoDB" id="2018833at2759"/>
<dbReference type="PROSITE" id="PS00184">
    <property type="entry name" value="GARS"/>
    <property type="match status" value="1"/>
</dbReference>
<evidence type="ECO:0000256" key="1">
    <source>
        <dbReference type="ARBA" id="ARBA00022598"/>
    </source>
</evidence>
<keyword evidence="7" id="KW-1185">Reference proteome</keyword>
<keyword evidence="3 4" id="KW-0067">ATP-binding</keyword>
<evidence type="ECO:0000313" key="6">
    <source>
        <dbReference type="EMBL" id="PIO60409.1"/>
    </source>
</evidence>
<dbReference type="GO" id="GO:0009113">
    <property type="term" value="P:purine nucleobase biosynthetic process"/>
    <property type="evidence" value="ECO:0007669"/>
    <property type="project" value="InterPro"/>
</dbReference>
<evidence type="ECO:0000313" key="7">
    <source>
        <dbReference type="Proteomes" id="UP000230423"/>
    </source>
</evidence>
<dbReference type="InterPro" id="IPR016185">
    <property type="entry name" value="PreATP-grasp_dom_sf"/>
</dbReference>
<dbReference type="InterPro" id="IPR000115">
    <property type="entry name" value="PRibGlycinamide_synth"/>
</dbReference>
<evidence type="ECO:0000259" key="5">
    <source>
        <dbReference type="PROSITE" id="PS50975"/>
    </source>
</evidence>
<feature type="non-terminal residue" evidence="6">
    <location>
        <position position="343"/>
    </location>
</feature>
<evidence type="ECO:0000256" key="3">
    <source>
        <dbReference type="ARBA" id="ARBA00022840"/>
    </source>
</evidence>
<feature type="domain" description="ATP-grasp" evidence="5">
    <location>
        <begin position="189"/>
        <end position="267"/>
    </location>
</feature>
<dbReference type="InterPro" id="IPR011761">
    <property type="entry name" value="ATP-grasp"/>
</dbReference>
<evidence type="ECO:0000256" key="4">
    <source>
        <dbReference type="PROSITE-ProRule" id="PRU00409"/>
    </source>
</evidence>
<accession>A0A2G9TQX3</accession>
<dbReference type="Gene3D" id="3.40.50.20">
    <property type="match status" value="1"/>
</dbReference>
<sequence>MAAVLIIGGGGREHALAWRMARSESVEKVWIAPGNGADFEKPDIDTTNADEVVAFCQRENISLIVVGPEGPLAEGLVDRIDGRVPVFGPTRAGAQLEASKVFSKMFMKKYRLPTAEFEYFSDIASAEIFIEKCDWDGIVVKADGLAGGKGVVVADDKESATAAARQFLAVRFFPHSSDSRTSGMGVIAPVSVPETVDYGIDRILEKTVASLRKEGIIYKGVIYAGLMVTTNGPQLLEYNCRFGDPETEIIMRLLRSDLYTICMASINGTLSEVDIQWDDRHACGIVLASKNYPYSGDKGTRIGKNPLKSLTYGDSGVDISEGNAFVSDIKDLVKSTLKQGTEQ</sequence>
<dbReference type="SUPFAM" id="SSF56059">
    <property type="entry name" value="Glutathione synthetase ATP-binding domain-like"/>
    <property type="match status" value="1"/>
</dbReference>
<dbReference type="PANTHER" id="PTHR43472">
    <property type="entry name" value="PHOSPHORIBOSYLAMINE--GLYCINE LIGASE"/>
    <property type="match status" value="1"/>
</dbReference>
<reference evidence="6 7" key="1">
    <citation type="submission" date="2015-09" db="EMBL/GenBank/DDBJ databases">
        <title>Draft genome of the parasitic nematode Teladorsagia circumcincta isolate WARC Sus (inbred).</title>
        <authorList>
            <person name="Mitreva M."/>
        </authorList>
    </citation>
    <scope>NUCLEOTIDE SEQUENCE [LARGE SCALE GENOMIC DNA]</scope>
    <source>
        <strain evidence="6 7">S</strain>
    </source>
</reference>
<organism evidence="6 7">
    <name type="scientific">Teladorsagia circumcincta</name>
    <name type="common">Brown stomach worm</name>
    <name type="synonym">Ostertagia circumcincta</name>
    <dbReference type="NCBI Taxonomy" id="45464"/>
    <lineage>
        <taxon>Eukaryota</taxon>
        <taxon>Metazoa</taxon>
        <taxon>Ecdysozoa</taxon>
        <taxon>Nematoda</taxon>
        <taxon>Chromadorea</taxon>
        <taxon>Rhabditida</taxon>
        <taxon>Rhabditina</taxon>
        <taxon>Rhabditomorpha</taxon>
        <taxon>Strongyloidea</taxon>
        <taxon>Trichostrongylidae</taxon>
        <taxon>Teladorsagia</taxon>
    </lineage>
</organism>
<dbReference type="InterPro" id="IPR020559">
    <property type="entry name" value="PRibGlycinamide_synth_CS"/>
</dbReference>
<proteinExistence type="predicted"/>
<dbReference type="SMART" id="SM01209">
    <property type="entry name" value="GARS_A"/>
    <property type="match status" value="1"/>
</dbReference>
<dbReference type="InterPro" id="IPR020562">
    <property type="entry name" value="PRibGlycinamide_synth_N"/>
</dbReference>
<dbReference type="SUPFAM" id="SSF52440">
    <property type="entry name" value="PreATP-grasp domain"/>
    <property type="match status" value="1"/>
</dbReference>
<dbReference type="GO" id="GO:0005524">
    <property type="term" value="F:ATP binding"/>
    <property type="evidence" value="ECO:0007669"/>
    <property type="project" value="UniProtKB-UniRule"/>
</dbReference>
<dbReference type="Pfam" id="PF02844">
    <property type="entry name" value="GARS_N"/>
    <property type="match status" value="1"/>
</dbReference>
<evidence type="ECO:0000256" key="2">
    <source>
        <dbReference type="ARBA" id="ARBA00022741"/>
    </source>
</evidence>
<dbReference type="InterPro" id="IPR020561">
    <property type="entry name" value="PRibGlycinamid_synth_ATP-grasp"/>
</dbReference>
<dbReference type="AlphaFoldDB" id="A0A2G9TQX3"/>
<dbReference type="PANTHER" id="PTHR43472:SF1">
    <property type="entry name" value="PHOSPHORIBOSYLAMINE--GLYCINE LIGASE, CHLOROPLASTIC"/>
    <property type="match status" value="1"/>
</dbReference>
<dbReference type="GO" id="GO:0004637">
    <property type="term" value="F:phosphoribosylamine-glycine ligase activity"/>
    <property type="evidence" value="ECO:0007669"/>
    <property type="project" value="InterPro"/>
</dbReference>
<protein>
    <submittedName>
        <fullName evidence="6">Phosphoribosylamine--glycine ligase</fullName>
    </submittedName>
</protein>
<dbReference type="Pfam" id="PF01071">
    <property type="entry name" value="GARS_A"/>
    <property type="match status" value="2"/>
</dbReference>
<dbReference type="Gene3D" id="3.30.470.20">
    <property type="entry name" value="ATP-grasp fold, B domain"/>
    <property type="match status" value="1"/>
</dbReference>
<keyword evidence="1 6" id="KW-0436">Ligase</keyword>
<dbReference type="PROSITE" id="PS50975">
    <property type="entry name" value="ATP_GRASP"/>
    <property type="match status" value="1"/>
</dbReference>
<dbReference type="Proteomes" id="UP000230423">
    <property type="component" value="Unassembled WGS sequence"/>
</dbReference>